<sequence>MSLPVVYQPSIASETDGTMRFLLQVIAIWSESKKPDIAEMDEFWEFFRAIIVR</sequence>
<protein>
    <submittedName>
        <fullName evidence="1">Uncharacterized protein</fullName>
    </submittedName>
</protein>
<dbReference type="EMBL" id="QXDC01000002">
    <property type="protein sequence ID" value="RIA46061.1"/>
    <property type="molecule type" value="Genomic_DNA"/>
</dbReference>
<name>A0A397PK13_9SPHN</name>
<evidence type="ECO:0000313" key="1">
    <source>
        <dbReference type="EMBL" id="RIA46061.1"/>
    </source>
</evidence>
<dbReference type="AlphaFoldDB" id="A0A397PK13"/>
<accession>A0A397PK13</accession>
<comment type="caution">
    <text evidence="1">The sequence shown here is derived from an EMBL/GenBank/DDBJ whole genome shotgun (WGS) entry which is preliminary data.</text>
</comment>
<dbReference type="Proteomes" id="UP000266568">
    <property type="component" value="Unassembled WGS sequence"/>
</dbReference>
<reference evidence="1 2" key="1">
    <citation type="submission" date="2018-08" db="EMBL/GenBank/DDBJ databases">
        <title>Genomic Encyclopedia of Type Strains, Phase IV (KMG-IV): sequencing the most valuable type-strain genomes for metagenomic binning, comparative biology and taxonomic classification.</title>
        <authorList>
            <person name="Goeker M."/>
        </authorList>
    </citation>
    <scope>NUCLEOTIDE SEQUENCE [LARGE SCALE GENOMIC DNA]</scope>
    <source>
        <strain evidence="1 2">DSM 25527</strain>
    </source>
</reference>
<proteinExistence type="predicted"/>
<gene>
    <name evidence="1" type="ORF">DFR49_0590</name>
</gene>
<keyword evidence="2" id="KW-1185">Reference proteome</keyword>
<organism evidence="1 2">
    <name type="scientific">Hephaestia caeni</name>
    <dbReference type="NCBI Taxonomy" id="645617"/>
    <lineage>
        <taxon>Bacteria</taxon>
        <taxon>Pseudomonadati</taxon>
        <taxon>Pseudomonadota</taxon>
        <taxon>Alphaproteobacteria</taxon>
        <taxon>Sphingomonadales</taxon>
        <taxon>Sphingomonadaceae</taxon>
        <taxon>Hephaestia</taxon>
    </lineage>
</organism>
<evidence type="ECO:0000313" key="2">
    <source>
        <dbReference type="Proteomes" id="UP000266568"/>
    </source>
</evidence>
<dbReference type="RefSeq" id="WP_004211457.1">
    <property type="nucleotide sequence ID" value="NZ_QXDC01000002.1"/>
</dbReference>